<proteinExistence type="predicted"/>
<feature type="domain" description="DUF4166" evidence="1">
    <location>
        <begin position="16"/>
        <end position="200"/>
    </location>
</feature>
<dbReference type="Proteomes" id="UP001595755">
    <property type="component" value="Unassembled WGS sequence"/>
</dbReference>
<dbReference type="InterPro" id="IPR025311">
    <property type="entry name" value="DUF4166"/>
</dbReference>
<evidence type="ECO:0000313" key="2">
    <source>
        <dbReference type="EMBL" id="MFC4305938.1"/>
    </source>
</evidence>
<name>A0ABV8SEE8_9BACL</name>
<comment type="caution">
    <text evidence="2">The sequence shown here is derived from an EMBL/GenBank/DDBJ whole genome shotgun (WGS) entry which is preliminary data.</text>
</comment>
<gene>
    <name evidence="2" type="ORF">ACFO1S_21120</name>
</gene>
<dbReference type="RefSeq" id="WP_204601492.1">
    <property type="nucleotide sequence ID" value="NZ_JBHSED010000040.1"/>
</dbReference>
<organism evidence="2 3">
    <name type="scientific">Cohnella boryungensis</name>
    <dbReference type="NCBI Taxonomy" id="768479"/>
    <lineage>
        <taxon>Bacteria</taxon>
        <taxon>Bacillati</taxon>
        <taxon>Bacillota</taxon>
        <taxon>Bacilli</taxon>
        <taxon>Bacillales</taxon>
        <taxon>Paenibacillaceae</taxon>
        <taxon>Cohnella</taxon>
    </lineage>
</organism>
<evidence type="ECO:0000259" key="1">
    <source>
        <dbReference type="Pfam" id="PF13761"/>
    </source>
</evidence>
<sequence length="225" mass="26141">MISIYEQALGSEFRKLHPKVQERFGFSSKDGIASIGHGVMERIWYAKWAALPLRLGQTRHIMFPRGGTAIPFSIDNYAYRDAYGRETVTWCRKFKFPEAIRSFDATMIYSEDRQKIVDYLGTKQHLAVDLEMTVRDDGGIQIRSGEQRFYEGPLGFRFPPSLTGIANVCEWYDDREQTFKISVNVTNPLIGPVFRYHGRFQARFERLDAAAFPLDIKPLREERRE</sequence>
<keyword evidence="3" id="KW-1185">Reference proteome</keyword>
<evidence type="ECO:0000313" key="3">
    <source>
        <dbReference type="Proteomes" id="UP001595755"/>
    </source>
</evidence>
<reference evidence="3" key="1">
    <citation type="journal article" date="2019" name="Int. J. Syst. Evol. Microbiol.">
        <title>The Global Catalogue of Microorganisms (GCM) 10K type strain sequencing project: providing services to taxonomists for standard genome sequencing and annotation.</title>
        <authorList>
            <consortium name="The Broad Institute Genomics Platform"/>
            <consortium name="The Broad Institute Genome Sequencing Center for Infectious Disease"/>
            <person name="Wu L."/>
            <person name="Ma J."/>
        </authorList>
    </citation>
    <scope>NUCLEOTIDE SEQUENCE [LARGE SCALE GENOMIC DNA]</scope>
    <source>
        <strain evidence="3">CGMCC 4.1641</strain>
    </source>
</reference>
<dbReference type="Pfam" id="PF13761">
    <property type="entry name" value="DUF4166"/>
    <property type="match status" value="1"/>
</dbReference>
<dbReference type="EMBL" id="JBHSED010000040">
    <property type="protein sequence ID" value="MFC4305938.1"/>
    <property type="molecule type" value="Genomic_DNA"/>
</dbReference>
<accession>A0ABV8SEE8</accession>
<protein>
    <submittedName>
        <fullName evidence="2">DUF4166 domain-containing protein</fullName>
    </submittedName>
</protein>